<keyword evidence="2" id="KW-0808">Transferase</keyword>
<proteinExistence type="predicted"/>
<accession>A0ABW2HHK3</accession>
<dbReference type="Proteomes" id="UP001596548">
    <property type="component" value="Unassembled WGS sequence"/>
</dbReference>
<dbReference type="SUPFAM" id="SSF53335">
    <property type="entry name" value="S-adenosyl-L-methionine-dependent methyltransferases"/>
    <property type="match status" value="1"/>
</dbReference>
<protein>
    <submittedName>
        <fullName evidence="2">Class I SAM-dependent methyltransferase</fullName>
        <ecNumber evidence="2">2.1.1.-</ecNumber>
    </submittedName>
</protein>
<dbReference type="EMBL" id="JBHTBJ010000001">
    <property type="protein sequence ID" value="MFC7272742.1"/>
    <property type="molecule type" value="Genomic_DNA"/>
</dbReference>
<evidence type="ECO:0000259" key="1">
    <source>
        <dbReference type="Pfam" id="PF13649"/>
    </source>
</evidence>
<organism evidence="2 3">
    <name type="scientific">Paractinoplanes rhizophilus</name>
    <dbReference type="NCBI Taxonomy" id="1416877"/>
    <lineage>
        <taxon>Bacteria</taxon>
        <taxon>Bacillati</taxon>
        <taxon>Actinomycetota</taxon>
        <taxon>Actinomycetes</taxon>
        <taxon>Micromonosporales</taxon>
        <taxon>Micromonosporaceae</taxon>
        <taxon>Paractinoplanes</taxon>
    </lineage>
</organism>
<evidence type="ECO:0000313" key="2">
    <source>
        <dbReference type="EMBL" id="MFC7272742.1"/>
    </source>
</evidence>
<dbReference type="RefSeq" id="WP_378964145.1">
    <property type="nucleotide sequence ID" value="NZ_JBHTBJ010000001.1"/>
</dbReference>
<dbReference type="Gene3D" id="3.40.50.150">
    <property type="entry name" value="Vaccinia Virus protein VP39"/>
    <property type="match status" value="1"/>
</dbReference>
<dbReference type="CDD" id="cd02440">
    <property type="entry name" value="AdoMet_MTases"/>
    <property type="match status" value="1"/>
</dbReference>
<dbReference type="GO" id="GO:0032259">
    <property type="term" value="P:methylation"/>
    <property type="evidence" value="ECO:0007669"/>
    <property type="project" value="UniProtKB-KW"/>
</dbReference>
<evidence type="ECO:0000313" key="3">
    <source>
        <dbReference type="Proteomes" id="UP001596548"/>
    </source>
</evidence>
<keyword evidence="3" id="KW-1185">Reference proteome</keyword>
<reference evidence="3" key="1">
    <citation type="journal article" date="2019" name="Int. J. Syst. Evol. Microbiol.">
        <title>The Global Catalogue of Microorganisms (GCM) 10K type strain sequencing project: providing services to taxonomists for standard genome sequencing and annotation.</title>
        <authorList>
            <consortium name="The Broad Institute Genomics Platform"/>
            <consortium name="The Broad Institute Genome Sequencing Center for Infectious Disease"/>
            <person name="Wu L."/>
            <person name="Ma J."/>
        </authorList>
    </citation>
    <scope>NUCLEOTIDE SEQUENCE [LARGE SCALE GENOMIC DNA]</scope>
    <source>
        <strain evidence="3">XZYJT-10</strain>
    </source>
</reference>
<feature type="domain" description="Methyltransferase" evidence="1">
    <location>
        <begin position="34"/>
        <end position="126"/>
    </location>
</feature>
<dbReference type="PANTHER" id="PTHR42912">
    <property type="entry name" value="METHYLTRANSFERASE"/>
    <property type="match status" value="1"/>
</dbReference>
<keyword evidence="2" id="KW-0489">Methyltransferase</keyword>
<dbReference type="InterPro" id="IPR029063">
    <property type="entry name" value="SAM-dependent_MTases_sf"/>
</dbReference>
<sequence length="235" mass="25584">MPLDFAASYDELNPGRDDHLFYLALAAETGATRVLDLGCGTGTLTRALAAAGRSAVGIDPDASMLAVAREQPGASPVDWRLGFSDRADTGSADLAVMTGHAAQVFRDDAEWARTLADLHRALVPGGVLAFESRNPAARAWERWTREQTLRLVGPVEFWHETAWVSLPLVAYDTRTRDQRTGAETADRDILAFRAGPALVDSLDDAGFTVTHRYGDWERAPLAAESPEIILVARRR</sequence>
<comment type="caution">
    <text evidence="2">The sequence shown here is derived from an EMBL/GenBank/DDBJ whole genome shotgun (WGS) entry which is preliminary data.</text>
</comment>
<dbReference type="Pfam" id="PF13649">
    <property type="entry name" value="Methyltransf_25"/>
    <property type="match status" value="1"/>
</dbReference>
<gene>
    <name evidence="2" type="ORF">ACFQS1_02010</name>
</gene>
<dbReference type="InterPro" id="IPR050508">
    <property type="entry name" value="Methyltransf_Superfamily"/>
</dbReference>
<dbReference type="InterPro" id="IPR041698">
    <property type="entry name" value="Methyltransf_25"/>
</dbReference>
<dbReference type="EC" id="2.1.1.-" evidence="2"/>
<name>A0ABW2HHK3_9ACTN</name>
<dbReference type="GO" id="GO:0008168">
    <property type="term" value="F:methyltransferase activity"/>
    <property type="evidence" value="ECO:0007669"/>
    <property type="project" value="UniProtKB-KW"/>
</dbReference>